<evidence type="ECO:0000256" key="1">
    <source>
        <dbReference type="SAM" id="MobiDB-lite"/>
    </source>
</evidence>
<dbReference type="AlphaFoldDB" id="A0AAV7T295"/>
<sequence>MENYWDDIPATMTQVLGKPVELTLRVAVLGILEDLGLSWYERILVGEPAECAADGPTRARATQTEWRPKHGGRELQPAVGPVTCGALPPRLPASTEGGEIRDEWPGPADRAVVNPCGRPWSWAPLRARGEEVTKPAGRDA</sequence>
<evidence type="ECO:0000313" key="3">
    <source>
        <dbReference type="Proteomes" id="UP001066276"/>
    </source>
</evidence>
<feature type="region of interest" description="Disordered" evidence="1">
    <location>
        <begin position="53"/>
        <end position="112"/>
    </location>
</feature>
<protein>
    <submittedName>
        <fullName evidence="2">Uncharacterized protein</fullName>
    </submittedName>
</protein>
<organism evidence="2 3">
    <name type="scientific">Pleurodeles waltl</name>
    <name type="common">Iberian ribbed newt</name>
    <dbReference type="NCBI Taxonomy" id="8319"/>
    <lineage>
        <taxon>Eukaryota</taxon>
        <taxon>Metazoa</taxon>
        <taxon>Chordata</taxon>
        <taxon>Craniata</taxon>
        <taxon>Vertebrata</taxon>
        <taxon>Euteleostomi</taxon>
        <taxon>Amphibia</taxon>
        <taxon>Batrachia</taxon>
        <taxon>Caudata</taxon>
        <taxon>Salamandroidea</taxon>
        <taxon>Salamandridae</taxon>
        <taxon>Pleurodelinae</taxon>
        <taxon>Pleurodeles</taxon>
    </lineage>
</organism>
<dbReference type="EMBL" id="JANPWB010000007">
    <property type="protein sequence ID" value="KAJ1170355.1"/>
    <property type="molecule type" value="Genomic_DNA"/>
</dbReference>
<reference evidence="2" key="1">
    <citation type="journal article" date="2022" name="bioRxiv">
        <title>Sequencing and chromosome-scale assembly of the giantPleurodeles waltlgenome.</title>
        <authorList>
            <person name="Brown T."/>
            <person name="Elewa A."/>
            <person name="Iarovenko S."/>
            <person name="Subramanian E."/>
            <person name="Araus A.J."/>
            <person name="Petzold A."/>
            <person name="Susuki M."/>
            <person name="Suzuki K.-i.T."/>
            <person name="Hayashi T."/>
            <person name="Toyoda A."/>
            <person name="Oliveira C."/>
            <person name="Osipova E."/>
            <person name="Leigh N.D."/>
            <person name="Simon A."/>
            <person name="Yun M.H."/>
        </authorList>
    </citation>
    <scope>NUCLEOTIDE SEQUENCE</scope>
    <source>
        <strain evidence="2">20211129_DDA</strain>
        <tissue evidence="2">Liver</tissue>
    </source>
</reference>
<evidence type="ECO:0000313" key="2">
    <source>
        <dbReference type="EMBL" id="KAJ1170355.1"/>
    </source>
</evidence>
<dbReference type="Proteomes" id="UP001066276">
    <property type="component" value="Chromosome 4_1"/>
</dbReference>
<comment type="caution">
    <text evidence="2">The sequence shown here is derived from an EMBL/GenBank/DDBJ whole genome shotgun (WGS) entry which is preliminary data.</text>
</comment>
<accession>A0AAV7T295</accession>
<name>A0AAV7T295_PLEWA</name>
<keyword evidence="3" id="KW-1185">Reference proteome</keyword>
<proteinExistence type="predicted"/>
<gene>
    <name evidence="2" type="ORF">NDU88_002232</name>
</gene>